<protein>
    <submittedName>
        <fullName evidence="2">Uncharacterized protein</fullName>
    </submittedName>
</protein>
<proteinExistence type="predicted"/>
<dbReference type="EMBL" id="JAPFFF010000008">
    <property type="protein sequence ID" value="KAK8884020.1"/>
    <property type="molecule type" value="Genomic_DNA"/>
</dbReference>
<comment type="caution">
    <text evidence="2">The sequence shown here is derived from an EMBL/GenBank/DDBJ whole genome shotgun (WGS) entry which is preliminary data.</text>
</comment>
<organism evidence="2 3">
    <name type="scientific">Tritrichomonas musculus</name>
    <dbReference type="NCBI Taxonomy" id="1915356"/>
    <lineage>
        <taxon>Eukaryota</taxon>
        <taxon>Metamonada</taxon>
        <taxon>Parabasalia</taxon>
        <taxon>Tritrichomonadida</taxon>
        <taxon>Tritrichomonadidae</taxon>
        <taxon>Tritrichomonas</taxon>
    </lineage>
</organism>
<evidence type="ECO:0000313" key="2">
    <source>
        <dbReference type="EMBL" id="KAK8884020.1"/>
    </source>
</evidence>
<dbReference type="EMBL" id="JAPFFF010000274">
    <property type="protein sequence ID" value="KAK8834891.1"/>
    <property type="molecule type" value="Genomic_DNA"/>
</dbReference>
<accession>A0ABR2JYT8</accession>
<evidence type="ECO:0000313" key="3">
    <source>
        <dbReference type="Proteomes" id="UP001470230"/>
    </source>
</evidence>
<dbReference type="Proteomes" id="UP001470230">
    <property type="component" value="Unassembled WGS sequence"/>
</dbReference>
<evidence type="ECO:0000313" key="1">
    <source>
        <dbReference type="EMBL" id="KAK8834891.1"/>
    </source>
</evidence>
<keyword evidence="3" id="KW-1185">Reference proteome</keyword>
<gene>
    <name evidence="1" type="ORF">M9Y10_020999</name>
    <name evidence="2" type="ORF">M9Y10_043123</name>
</gene>
<name>A0ABR2JYT8_9EUKA</name>
<sequence>MTIFEDIYIYFYKFCYQKIVRKIYVIIKFSEQHWSKPFNFMDWNLFQQAANQFLDMVDGHLNSDTPYSNEGGFHIFDGFEPSQELIQNNPAEAAREFAKLSFKVGPGKPGCKGYAKKAIETCPDSILGWRQMIHSINQLIDGDSDICLFRELLSYAYKYKPTETEDIRLVLSFILDLAFQSEQDDVATYAAEEICRIYPEELTKPTPSGETNPEYLAVFYVKILGKLRRHVYAAPIRKIEHLKALFETAYHQTEDIWAFVDLVLTFSTSVSSFKVKLQKIKSTNPFVIDCMMMKKEGPKLLMSMIYEWPSLVIQAAKFLKERSFRAVEFNSKVPDIANDHSNQYKKKMFELSNEWLNKGRESLKNRQFSDALTYFTLSHRSYNQSIIPNHRWYTKANFAIATNRATTAMYMKEWNVMRLDIRFAVLIKPDHARMYSYVPLLIDGFHVPGLKDEYEKIASDAKQENPDWEELSKRTIGVLSLEMIILSLKGELTPEVREICIERGINDMYTCVNRPIVETEKQSWLSELDVEPKI</sequence>
<reference evidence="2 3" key="1">
    <citation type="submission" date="2024-04" db="EMBL/GenBank/DDBJ databases">
        <title>Tritrichomonas musculus Genome.</title>
        <authorList>
            <person name="Alves-Ferreira E."/>
            <person name="Grigg M."/>
            <person name="Lorenzi H."/>
            <person name="Galac M."/>
        </authorList>
    </citation>
    <scope>NUCLEOTIDE SEQUENCE [LARGE SCALE GENOMIC DNA]</scope>
    <source>
        <strain evidence="2 3">EAF2021</strain>
    </source>
</reference>